<proteinExistence type="predicted"/>
<accession>A0ABM7J1R9</accession>
<organism evidence="1 2">
    <name type="scientific">Mycolicibacterium boenickei</name>
    <dbReference type="NCBI Taxonomy" id="146017"/>
    <lineage>
        <taxon>Bacteria</taxon>
        <taxon>Bacillati</taxon>
        <taxon>Actinomycetota</taxon>
        <taxon>Actinomycetes</taxon>
        <taxon>Mycobacteriales</taxon>
        <taxon>Mycobacteriaceae</taxon>
        <taxon>Mycolicibacterium</taxon>
    </lineage>
</organism>
<sequence>MAVTMKPVHDELNERAEKILQNPTAYYAEARELAREEVKKEMEG</sequence>
<dbReference type="EMBL" id="AP022579">
    <property type="protein sequence ID" value="BBX93106.1"/>
    <property type="molecule type" value="Genomic_DNA"/>
</dbReference>
<dbReference type="Proteomes" id="UP000466683">
    <property type="component" value="Chromosome"/>
</dbReference>
<gene>
    <name evidence="1" type="ORF">MBOE_47550</name>
</gene>
<name>A0ABM7J1R9_9MYCO</name>
<reference evidence="1 2" key="1">
    <citation type="journal article" date="2019" name="Emerg. Microbes Infect.">
        <title>Comprehensive subspecies identification of 175 nontuberculous mycobacteria species based on 7547 genomic profiles.</title>
        <authorList>
            <person name="Matsumoto Y."/>
            <person name="Kinjo T."/>
            <person name="Motooka D."/>
            <person name="Nabeya D."/>
            <person name="Jung N."/>
            <person name="Uechi K."/>
            <person name="Horii T."/>
            <person name="Iida T."/>
            <person name="Fujita J."/>
            <person name="Nakamura S."/>
        </authorList>
    </citation>
    <scope>NUCLEOTIDE SEQUENCE [LARGE SCALE GENOMIC DNA]</scope>
    <source>
        <strain evidence="1 2">JCM 15653</strain>
    </source>
</reference>
<keyword evidence="2" id="KW-1185">Reference proteome</keyword>
<protein>
    <submittedName>
        <fullName evidence="1">Uncharacterized protein</fullName>
    </submittedName>
</protein>
<evidence type="ECO:0000313" key="1">
    <source>
        <dbReference type="EMBL" id="BBX93106.1"/>
    </source>
</evidence>
<evidence type="ECO:0000313" key="2">
    <source>
        <dbReference type="Proteomes" id="UP000466683"/>
    </source>
</evidence>